<reference evidence="2 3" key="1">
    <citation type="journal article" date="2019" name="Microbiol. Resour. Announc.">
        <title>Complete Genome Sequence of Halomonas sulfidaeris Strain Esulfide1 Isolated from a Metal Sulfide Rock at a Depth of 2,200 Meters, Obtained Using Nanopore Sequencing.</title>
        <authorList>
            <person name="Saito M."/>
            <person name="Nishigata A."/>
            <person name="Galipon J."/>
            <person name="Arakawa K."/>
        </authorList>
    </citation>
    <scope>NUCLEOTIDE SEQUENCE [LARGE SCALE GENOMIC DNA]</scope>
    <source>
        <strain evidence="2 3">ATCC BAA-803</strain>
    </source>
</reference>
<gene>
    <name evidence="2" type="ORF">HSBAA_12790</name>
</gene>
<feature type="transmembrane region" description="Helical" evidence="1">
    <location>
        <begin position="36"/>
        <end position="55"/>
    </location>
</feature>
<evidence type="ECO:0000256" key="1">
    <source>
        <dbReference type="SAM" id="Phobius"/>
    </source>
</evidence>
<dbReference type="EMBL" id="AP019514">
    <property type="protein sequence ID" value="BBI59973.1"/>
    <property type="molecule type" value="Genomic_DNA"/>
</dbReference>
<protein>
    <recommendedName>
        <fullName evidence="4">EamA domain-containing protein</fullName>
    </recommendedName>
</protein>
<accession>A0A455U455</accession>
<keyword evidence="1" id="KW-0472">Membrane</keyword>
<evidence type="ECO:0000313" key="3">
    <source>
        <dbReference type="Proteomes" id="UP000320231"/>
    </source>
</evidence>
<organism evidence="2 3">
    <name type="scientific">Vreelandella sulfidaeris</name>
    <dbReference type="NCBI Taxonomy" id="115553"/>
    <lineage>
        <taxon>Bacteria</taxon>
        <taxon>Pseudomonadati</taxon>
        <taxon>Pseudomonadota</taxon>
        <taxon>Gammaproteobacteria</taxon>
        <taxon>Oceanospirillales</taxon>
        <taxon>Halomonadaceae</taxon>
        <taxon>Vreelandella</taxon>
    </lineage>
</organism>
<evidence type="ECO:0008006" key="4">
    <source>
        <dbReference type="Google" id="ProtNLM"/>
    </source>
</evidence>
<dbReference type="Proteomes" id="UP000320231">
    <property type="component" value="Chromosome"/>
</dbReference>
<sequence>MALAPLLPRLLLIACAISVAASLVLEGNLALPSGEALFAGIALGLGPYGVAMVAWDKALRWGMPAWSAAWHMAYRFLPLCCWYWQA</sequence>
<dbReference type="KEGG" id="hsr:HSBAA_12790"/>
<proteinExistence type="predicted"/>
<dbReference type="AlphaFoldDB" id="A0A455U455"/>
<keyword evidence="1" id="KW-0812">Transmembrane</keyword>
<evidence type="ECO:0000313" key="2">
    <source>
        <dbReference type="EMBL" id="BBI59973.1"/>
    </source>
</evidence>
<name>A0A455U455_9GAMM</name>
<keyword evidence="1" id="KW-1133">Transmembrane helix</keyword>